<sequence>MLDIGVTTPVLLFPAISLLLLAYTNRFIVIANLTRSLYSQYKATADDTMCSQIKHLRLRIKLIRHKQMWGVVAFIACTLAMLCNLGGQIQAGYVFFVLSLLTLLISLLICFVEVYISGYALNKQLENLGQLNE</sequence>
<feature type="transmembrane region" description="Helical" evidence="1">
    <location>
        <begin position="68"/>
        <end position="87"/>
    </location>
</feature>
<gene>
    <name evidence="2" type="ORF">C2869_17995</name>
</gene>
<evidence type="ECO:0000313" key="3">
    <source>
        <dbReference type="Proteomes" id="UP000244441"/>
    </source>
</evidence>
<proteinExistence type="predicted"/>
<dbReference type="AlphaFoldDB" id="A0A2S0VXX2"/>
<dbReference type="OrthoDB" id="9813525at2"/>
<evidence type="ECO:0000313" key="2">
    <source>
        <dbReference type="EMBL" id="AWB69077.1"/>
    </source>
</evidence>
<keyword evidence="1" id="KW-0472">Membrane</keyword>
<keyword evidence="1" id="KW-1133">Transmembrane helix</keyword>
<accession>A0A2S0VXX2</accession>
<keyword evidence="1" id="KW-0812">Transmembrane</keyword>
<dbReference type="EMBL" id="CP026604">
    <property type="protein sequence ID" value="AWB69077.1"/>
    <property type="molecule type" value="Genomic_DNA"/>
</dbReference>
<keyword evidence="3" id="KW-1185">Reference proteome</keyword>
<protein>
    <submittedName>
        <fullName evidence="2">DUF2721 domain-containing protein</fullName>
    </submittedName>
</protein>
<dbReference type="Pfam" id="PF11026">
    <property type="entry name" value="DUF2721"/>
    <property type="match status" value="1"/>
</dbReference>
<dbReference type="InterPro" id="IPR021279">
    <property type="entry name" value="DUF2721"/>
</dbReference>
<reference evidence="2 3" key="1">
    <citation type="submission" date="2018-01" db="EMBL/GenBank/DDBJ databases">
        <title>Genome sequence of a Cantenovulum-like bacteria.</title>
        <authorList>
            <person name="Tan W.R."/>
            <person name="Lau N.-S."/>
            <person name="Go F."/>
            <person name="Amirul A.-A.A."/>
        </authorList>
    </citation>
    <scope>NUCLEOTIDE SEQUENCE [LARGE SCALE GENOMIC DNA]</scope>
    <source>
        <strain evidence="2 3">CCB-QB4</strain>
    </source>
</reference>
<organism evidence="2 3">
    <name type="scientific">Saccharobesus litoralis</name>
    <dbReference type="NCBI Taxonomy" id="2172099"/>
    <lineage>
        <taxon>Bacteria</taxon>
        <taxon>Pseudomonadati</taxon>
        <taxon>Pseudomonadota</taxon>
        <taxon>Gammaproteobacteria</taxon>
        <taxon>Alteromonadales</taxon>
        <taxon>Alteromonadaceae</taxon>
        <taxon>Saccharobesus</taxon>
    </lineage>
</organism>
<feature type="transmembrane region" description="Helical" evidence="1">
    <location>
        <begin position="93"/>
        <end position="116"/>
    </location>
</feature>
<dbReference type="Proteomes" id="UP000244441">
    <property type="component" value="Chromosome"/>
</dbReference>
<dbReference type="KEGG" id="cate:C2869_17995"/>
<feature type="transmembrane region" description="Helical" evidence="1">
    <location>
        <begin position="12"/>
        <end position="33"/>
    </location>
</feature>
<name>A0A2S0VXX2_9ALTE</name>
<evidence type="ECO:0000256" key="1">
    <source>
        <dbReference type="SAM" id="Phobius"/>
    </source>
</evidence>